<protein>
    <submittedName>
        <fullName evidence="1">Uncharacterized protein</fullName>
    </submittedName>
</protein>
<reference evidence="1 2" key="1">
    <citation type="submission" date="2019-11" db="EMBL/GenBank/DDBJ databases">
        <title>Whole genome sequence of Oryza granulata.</title>
        <authorList>
            <person name="Li W."/>
        </authorList>
    </citation>
    <scope>NUCLEOTIDE SEQUENCE [LARGE SCALE GENOMIC DNA]</scope>
    <source>
        <strain evidence="2">cv. Menghai</strain>
        <tissue evidence="1">Leaf</tissue>
    </source>
</reference>
<proteinExistence type="predicted"/>
<evidence type="ECO:0000313" key="2">
    <source>
        <dbReference type="Proteomes" id="UP000479710"/>
    </source>
</evidence>
<dbReference type="Proteomes" id="UP000479710">
    <property type="component" value="Unassembled WGS sequence"/>
</dbReference>
<gene>
    <name evidence="1" type="ORF">E2562_026142</name>
</gene>
<sequence length="84" mass="8634">MGMRQSSAVSIAAMVEGGASEARAAGVLKTSYMTCSSNNVFVAAALAKASASTMLARGVLATVMPRKCVLALLKAVRYLTSSEF</sequence>
<accession>A0A6G1FCV7</accession>
<comment type="caution">
    <text evidence="1">The sequence shown here is derived from an EMBL/GenBank/DDBJ whole genome shotgun (WGS) entry which is preliminary data.</text>
</comment>
<name>A0A6G1FCV7_9ORYZ</name>
<organism evidence="1 2">
    <name type="scientific">Oryza meyeriana var. granulata</name>
    <dbReference type="NCBI Taxonomy" id="110450"/>
    <lineage>
        <taxon>Eukaryota</taxon>
        <taxon>Viridiplantae</taxon>
        <taxon>Streptophyta</taxon>
        <taxon>Embryophyta</taxon>
        <taxon>Tracheophyta</taxon>
        <taxon>Spermatophyta</taxon>
        <taxon>Magnoliopsida</taxon>
        <taxon>Liliopsida</taxon>
        <taxon>Poales</taxon>
        <taxon>Poaceae</taxon>
        <taxon>BOP clade</taxon>
        <taxon>Oryzoideae</taxon>
        <taxon>Oryzeae</taxon>
        <taxon>Oryzinae</taxon>
        <taxon>Oryza</taxon>
        <taxon>Oryza meyeriana</taxon>
    </lineage>
</organism>
<evidence type="ECO:0000313" key="1">
    <source>
        <dbReference type="EMBL" id="KAF0934653.1"/>
    </source>
</evidence>
<dbReference type="EMBL" id="SPHZ02000001">
    <property type="protein sequence ID" value="KAF0934653.1"/>
    <property type="molecule type" value="Genomic_DNA"/>
</dbReference>
<dbReference type="AlphaFoldDB" id="A0A6G1FCV7"/>
<keyword evidence="2" id="KW-1185">Reference proteome</keyword>